<dbReference type="EMBL" id="CP036272">
    <property type="protein sequence ID" value="QDT59783.1"/>
    <property type="molecule type" value="Genomic_DNA"/>
</dbReference>
<feature type="domain" description="DUF1553" evidence="2">
    <location>
        <begin position="345"/>
        <end position="608"/>
    </location>
</feature>
<dbReference type="Pfam" id="PF07583">
    <property type="entry name" value="PSCyt2"/>
    <property type="match status" value="1"/>
</dbReference>
<evidence type="ECO:0000259" key="2">
    <source>
        <dbReference type="Pfam" id="PF07587"/>
    </source>
</evidence>
<dbReference type="InterPro" id="IPR022655">
    <property type="entry name" value="DUF1553"/>
</dbReference>
<gene>
    <name evidence="3" type="ORF">SV7mr_22930</name>
</gene>
<keyword evidence="4" id="KW-1185">Reference proteome</keyword>
<evidence type="ECO:0000259" key="1">
    <source>
        <dbReference type="Pfam" id="PF07583"/>
    </source>
</evidence>
<dbReference type="OrthoDB" id="127107at2"/>
<accession>A0A517SUK7</accession>
<dbReference type="Pfam" id="PF07587">
    <property type="entry name" value="PSD1"/>
    <property type="match status" value="1"/>
</dbReference>
<dbReference type="RefSeq" id="WP_145271873.1">
    <property type="nucleotide sequence ID" value="NZ_CP036272.1"/>
</dbReference>
<evidence type="ECO:0000313" key="3">
    <source>
        <dbReference type="EMBL" id="QDT59783.1"/>
    </source>
</evidence>
<sequence>MTTKQPASAAAMFIRLSLSLALVVTLGTLVGISDGPTPGTHDSIQEQPINDFDRDHWSYLPLQRPSVPAVKHRRWARTPIDRYVLKHLEAKGLQPLPITTRRVWARRVSWDLIGIPPSPRDLQAFLDDDRPGAQEAYVDRLLASPQYGQRWAQPWLDLARFAETDGYEHDKIRPQAWKYRDWVVQALNQDLPYDQFVQFQIAGDLLKPASGTALDAALGTAFCLSGPDMPDINLTEERRHVLMNEITSSVGAVFLGLQIGCAQCHDHKYDAISQADFYRLRAFFEDAVQLKKNQSVTVFSPPQTKVPTHLMNRGDFRRRGPRVAPAFPRVLNANAALVNDQTEPRQQLARWLTSEAQPLTARVVANRLWQYHFGKGLTSTPEDLGLIGDTPTHPQLLDFLASELIANDWSLKALQRQILLSSVYQTIGSQPQQQASLKQWQQSLVSDPNNETLVRFPRRRLTAEQIRDGMLAASETLNREMGGPGIMPALPTELIKTLKSGQWKTNPDPNTHARRSIYLFARRNLRYPFFATFDRPAANQSCACRVESTTAIQALTLLNSDFVMQVSRQMAKGVSAQHDSETQQVQELYLRLYSRYPSDTELQAATAFVEQTGELSELCRALFSSNEFLYLD</sequence>
<dbReference type="PANTHER" id="PTHR35889">
    <property type="entry name" value="CYCLOINULO-OLIGOSACCHARIDE FRUCTANOTRANSFERASE-RELATED"/>
    <property type="match status" value="1"/>
</dbReference>
<dbReference type="Proteomes" id="UP000315003">
    <property type="component" value="Chromosome"/>
</dbReference>
<organism evidence="3 4">
    <name type="scientific">Stieleria bergensis</name>
    <dbReference type="NCBI Taxonomy" id="2528025"/>
    <lineage>
        <taxon>Bacteria</taxon>
        <taxon>Pseudomonadati</taxon>
        <taxon>Planctomycetota</taxon>
        <taxon>Planctomycetia</taxon>
        <taxon>Pirellulales</taxon>
        <taxon>Pirellulaceae</taxon>
        <taxon>Stieleria</taxon>
    </lineage>
</organism>
<evidence type="ECO:0008006" key="5">
    <source>
        <dbReference type="Google" id="ProtNLM"/>
    </source>
</evidence>
<dbReference type="InterPro" id="IPR011444">
    <property type="entry name" value="DUF1549"/>
</dbReference>
<proteinExistence type="predicted"/>
<dbReference type="PANTHER" id="PTHR35889:SF3">
    <property type="entry name" value="F-BOX DOMAIN-CONTAINING PROTEIN"/>
    <property type="match status" value="1"/>
</dbReference>
<evidence type="ECO:0000313" key="4">
    <source>
        <dbReference type="Proteomes" id="UP000315003"/>
    </source>
</evidence>
<reference evidence="3 4" key="1">
    <citation type="submission" date="2019-02" db="EMBL/GenBank/DDBJ databases">
        <title>Deep-cultivation of Planctomycetes and their phenomic and genomic characterization uncovers novel biology.</title>
        <authorList>
            <person name="Wiegand S."/>
            <person name="Jogler M."/>
            <person name="Boedeker C."/>
            <person name="Pinto D."/>
            <person name="Vollmers J."/>
            <person name="Rivas-Marin E."/>
            <person name="Kohn T."/>
            <person name="Peeters S.H."/>
            <person name="Heuer A."/>
            <person name="Rast P."/>
            <person name="Oberbeckmann S."/>
            <person name="Bunk B."/>
            <person name="Jeske O."/>
            <person name="Meyerdierks A."/>
            <person name="Storesund J.E."/>
            <person name="Kallscheuer N."/>
            <person name="Luecker S."/>
            <person name="Lage O.M."/>
            <person name="Pohl T."/>
            <person name="Merkel B.J."/>
            <person name="Hornburger P."/>
            <person name="Mueller R.-W."/>
            <person name="Bruemmer F."/>
            <person name="Labrenz M."/>
            <person name="Spormann A.M."/>
            <person name="Op den Camp H."/>
            <person name="Overmann J."/>
            <person name="Amann R."/>
            <person name="Jetten M.S.M."/>
            <person name="Mascher T."/>
            <person name="Medema M.H."/>
            <person name="Devos D.P."/>
            <person name="Kaster A.-K."/>
            <person name="Ovreas L."/>
            <person name="Rohde M."/>
            <person name="Galperin M.Y."/>
            <person name="Jogler C."/>
        </authorList>
    </citation>
    <scope>NUCLEOTIDE SEQUENCE [LARGE SCALE GENOMIC DNA]</scope>
    <source>
        <strain evidence="3 4">SV_7m_r</strain>
    </source>
</reference>
<protein>
    <recommendedName>
        <fullName evidence="5">DUF1553 domain-containing protein</fullName>
    </recommendedName>
</protein>
<name>A0A517SUK7_9BACT</name>
<feature type="domain" description="DUF1549" evidence="1">
    <location>
        <begin position="79"/>
        <end position="287"/>
    </location>
</feature>
<dbReference type="AlphaFoldDB" id="A0A517SUK7"/>